<dbReference type="AlphaFoldDB" id="A0A6C0HS87"/>
<evidence type="ECO:0000313" key="1">
    <source>
        <dbReference type="EMBL" id="QHT83250.1"/>
    </source>
</evidence>
<organism evidence="1">
    <name type="scientific">viral metagenome</name>
    <dbReference type="NCBI Taxonomy" id="1070528"/>
    <lineage>
        <taxon>unclassified sequences</taxon>
        <taxon>metagenomes</taxon>
        <taxon>organismal metagenomes</taxon>
    </lineage>
</organism>
<reference evidence="1" key="1">
    <citation type="journal article" date="2020" name="Nature">
        <title>Giant virus diversity and host interactions through global metagenomics.</title>
        <authorList>
            <person name="Schulz F."/>
            <person name="Roux S."/>
            <person name="Paez-Espino D."/>
            <person name="Jungbluth S."/>
            <person name="Walsh D.A."/>
            <person name="Denef V.J."/>
            <person name="McMahon K.D."/>
            <person name="Konstantinidis K.T."/>
            <person name="Eloe-Fadrosh E.A."/>
            <person name="Kyrpides N.C."/>
            <person name="Woyke T."/>
        </authorList>
    </citation>
    <scope>NUCLEOTIDE SEQUENCE</scope>
    <source>
        <strain evidence="1">GVMAG-M-3300023184-167</strain>
    </source>
</reference>
<protein>
    <submittedName>
        <fullName evidence="1">Uncharacterized protein</fullName>
    </submittedName>
</protein>
<name>A0A6C0HS87_9ZZZZ</name>
<sequence length="171" mass="19573">MEKIPFVIVQKNGDLKEGVLPLEESLLYKKCGYKNPVGFEKQTTWKCRINGKMTNVILYAKITGRSGSENKYDFPPPVDNILYFGSCCLVAKNGEKYSSLTIDLWKTIYETLFGGFEDLKNTEKEDEEEEDELVNVDPSLKTEDGYLKDGFVVSDDDLINYDSELSEEEYE</sequence>
<dbReference type="EMBL" id="MN740006">
    <property type="protein sequence ID" value="QHT83250.1"/>
    <property type="molecule type" value="Genomic_DNA"/>
</dbReference>
<accession>A0A6C0HS87</accession>
<proteinExistence type="predicted"/>